<dbReference type="Gene3D" id="2.60.200.20">
    <property type="match status" value="1"/>
</dbReference>
<evidence type="ECO:0000256" key="4">
    <source>
        <dbReference type="ARBA" id="ARBA00022859"/>
    </source>
</evidence>
<feature type="region of interest" description="Disordered" evidence="7">
    <location>
        <begin position="212"/>
        <end position="231"/>
    </location>
</feature>
<dbReference type="Pfam" id="PF00498">
    <property type="entry name" value="FHA"/>
    <property type="match status" value="1"/>
</dbReference>
<dbReference type="EMBL" id="CM012454">
    <property type="protein sequence ID" value="RVE60153.1"/>
    <property type="molecule type" value="Genomic_DNA"/>
</dbReference>
<dbReference type="GO" id="GO:0043123">
    <property type="term" value="P:positive regulation of canonical NF-kappaB signal transduction"/>
    <property type="evidence" value="ECO:0007669"/>
    <property type="project" value="InterPro"/>
</dbReference>
<gene>
    <name evidence="9" type="ORF">OJAV_G00178260</name>
</gene>
<evidence type="ECO:0000313" key="10">
    <source>
        <dbReference type="Proteomes" id="UP000283210"/>
    </source>
</evidence>
<evidence type="ECO:0000256" key="1">
    <source>
        <dbReference type="ARBA" id="ARBA00004496"/>
    </source>
</evidence>
<feature type="domain" description="FHA" evidence="8">
    <location>
        <begin position="87"/>
        <end position="148"/>
    </location>
</feature>
<dbReference type="AlphaFoldDB" id="A0A3S2U0W1"/>
<organism evidence="9 10">
    <name type="scientific">Oryzias javanicus</name>
    <name type="common">Javanese ricefish</name>
    <name type="synonym">Aplocheilus javanicus</name>
    <dbReference type="NCBI Taxonomy" id="123683"/>
    <lineage>
        <taxon>Eukaryota</taxon>
        <taxon>Metazoa</taxon>
        <taxon>Chordata</taxon>
        <taxon>Craniata</taxon>
        <taxon>Vertebrata</taxon>
        <taxon>Euteleostomi</taxon>
        <taxon>Actinopterygii</taxon>
        <taxon>Neopterygii</taxon>
        <taxon>Teleostei</taxon>
        <taxon>Neoteleostei</taxon>
        <taxon>Acanthomorphata</taxon>
        <taxon>Ovalentaria</taxon>
        <taxon>Atherinomorphae</taxon>
        <taxon>Beloniformes</taxon>
        <taxon>Adrianichthyidae</taxon>
        <taxon>Oryziinae</taxon>
        <taxon>Oryzias</taxon>
    </lineage>
</organism>
<dbReference type="SUPFAM" id="SSF49879">
    <property type="entry name" value="SMAD/FHA domain"/>
    <property type="match status" value="1"/>
</dbReference>
<evidence type="ECO:0000256" key="5">
    <source>
        <dbReference type="ARBA" id="ARBA00038199"/>
    </source>
</evidence>
<dbReference type="PANTHER" id="PTHR31266">
    <property type="entry name" value="TRAF-INTERACTING PROTEIN WITH FHA DOMAIN-CONTAINING PROTEIN A FAMILY MEMBER"/>
    <property type="match status" value="1"/>
</dbReference>
<protein>
    <recommendedName>
        <fullName evidence="6">TRAF-interacting protein with FHA domain-containing protein A</fullName>
    </recommendedName>
</protein>
<dbReference type="GO" id="GO:0045087">
    <property type="term" value="P:innate immune response"/>
    <property type="evidence" value="ECO:0007669"/>
    <property type="project" value="UniProtKB-KW"/>
</dbReference>
<reference evidence="9 10" key="1">
    <citation type="submission" date="2018-11" db="EMBL/GenBank/DDBJ databases">
        <authorList>
            <person name="Lopez-Roques C."/>
            <person name="Donnadieu C."/>
            <person name="Bouchez O."/>
            <person name="Klopp C."/>
            <person name="Cabau C."/>
            <person name="Zahm M."/>
        </authorList>
    </citation>
    <scope>NUCLEOTIDE SEQUENCE [LARGE SCALE GENOMIC DNA]</scope>
    <source>
        <strain evidence="9">RS831</strain>
        <tissue evidence="9">Whole body</tissue>
    </source>
</reference>
<dbReference type="InterPro" id="IPR033621">
    <property type="entry name" value="TIFA"/>
</dbReference>
<evidence type="ECO:0000256" key="2">
    <source>
        <dbReference type="ARBA" id="ARBA00022490"/>
    </source>
</evidence>
<dbReference type="InterPro" id="IPR000253">
    <property type="entry name" value="FHA_dom"/>
</dbReference>
<sequence>MEREIKRYSFQFEKLRCHSGQDQLHRHLETTNIQTSVTMSVSQTMETEEDFLTCLHIKFYHPQQNCRGLYALLPLGSRRTHSADDPLQLGRDAQTCSYGLVDPRVSRKQLAIYAYRSPSSPEMLFTIQNQSQRGKLSVNGSALGYLERTDLPDKALIRFLEYEMLIIRESGEAKSSFEVEFEVMQVPPSRETCTFETGVRPIMDTGLMNSSPAMLRDIGPQESDETLSSSY</sequence>
<keyword evidence="4" id="KW-0391">Immunity</keyword>
<reference evidence="9 10" key="2">
    <citation type="submission" date="2019-01" db="EMBL/GenBank/DDBJ databases">
        <title>A chromosome length genome reference of the Java medaka (oryzias javanicus).</title>
        <authorList>
            <person name="Herpin A."/>
            <person name="Takehana Y."/>
            <person name="Naruse K."/>
            <person name="Ansai S."/>
            <person name="Kawaguchi M."/>
        </authorList>
    </citation>
    <scope>NUCLEOTIDE SEQUENCE [LARGE SCALE GENOMIC DNA]</scope>
    <source>
        <strain evidence="9">RS831</strain>
        <tissue evidence="9">Whole body</tissue>
    </source>
</reference>
<comment type="subcellular location">
    <subcellularLocation>
        <location evidence="1">Cytoplasm</location>
    </subcellularLocation>
</comment>
<evidence type="ECO:0000313" key="9">
    <source>
        <dbReference type="EMBL" id="RVE60153.1"/>
    </source>
</evidence>
<keyword evidence="2" id="KW-0963">Cytoplasm</keyword>
<comment type="similarity">
    <text evidence="5">Belongs to the TIFA family.</text>
</comment>
<proteinExistence type="inferred from homology"/>
<keyword evidence="3" id="KW-0399">Innate immunity</keyword>
<dbReference type="OrthoDB" id="9893545at2759"/>
<evidence type="ECO:0000256" key="3">
    <source>
        <dbReference type="ARBA" id="ARBA00022588"/>
    </source>
</evidence>
<evidence type="ECO:0000256" key="6">
    <source>
        <dbReference type="ARBA" id="ARBA00040160"/>
    </source>
</evidence>
<name>A0A3S2U0W1_ORYJA</name>
<dbReference type="InterPro" id="IPR008984">
    <property type="entry name" value="SMAD_FHA_dom_sf"/>
</dbReference>
<evidence type="ECO:0000256" key="7">
    <source>
        <dbReference type="SAM" id="MobiDB-lite"/>
    </source>
</evidence>
<dbReference type="PROSITE" id="PS50006">
    <property type="entry name" value="FHA_DOMAIN"/>
    <property type="match status" value="1"/>
</dbReference>
<accession>A0A3S2U0W1</accession>
<keyword evidence="10" id="KW-1185">Reference proteome</keyword>
<evidence type="ECO:0000259" key="8">
    <source>
        <dbReference type="PROSITE" id="PS50006"/>
    </source>
</evidence>
<dbReference type="PANTHER" id="PTHR31266:SF2">
    <property type="entry name" value="TRAF-INTERACTING PROTEIN WITH FHA DOMAIN-CONTAINING PROTEIN A"/>
    <property type="match status" value="1"/>
</dbReference>
<dbReference type="GO" id="GO:0005737">
    <property type="term" value="C:cytoplasm"/>
    <property type="evidence" value="ECO:0007669"/>
    <property type="project" value="UniProtKB-SubCell"/>
</dbReference>
<dbReference type="Proteomes" id="UP000283210">
    <property type="component" value="Chromosome 18"/>
</dbReference>